<dbReference type="HOGENOM" id="CLU_1475327_0_0_1"/>
<protein>
    <recommendedName>
        <fullName evidence="3">Peptidase A2 domain-containing protein</fullName>
    </recommendedName>
</protein>
<dbReference type="SUPFAM" id="SSF50630">
    <property type="entry name" value="Acid proteases"/>
    <property type="match status" value="1"/>
</dbReference>
<name>A0A0D0BL04_9AGAR</name>
<dbReference type="AlphaFoldDB" id="A0A0D0BL04"/>
<proteinExistence type="predicted"/>
<evidence type="ECO:0000313" key="1">
    <source>
        <dbReference type="EMBL" id="KIK55421.1"/>
    </source>
</evidence>
<evidence type="ECO:0000313" key="2">
    <source>
        <dbReference type="Proteomes" id="UP000053593"/>
    </source>
</evidence>
<dbReference type="OrthoDB" id="3064979at2759"/>
<keyword evidence="2" id="KW-1185">Reference proteome</keyword>
<gene>
    <name evidence="1" type="ORF">GYMLUDRAFT_62549</name>
</gene>
<dbReference type="EMBL" id="KN834806">
    <property type="protein sequence ID" value="KIK55421.1"/>
    <property type="molecule type" value="Genomic_DNA"/>
</dbReference>
<dbReference type="Gene3D" id="2.40.70.10">
    <property type="entry name" value="Acid Proteases"/>
    <property type="match status" value="1"/>
</dbReference>
<sequence length="183" mass="20247">MQAHTPQGPSFLARQFQSDQVDPPVKIEPIEPSLTANFFSMEGSLEICLPVYSAMILGHYNHALQCKASKMVNIIADTGAQDNYVWSNVIHLINANIFPLDQPCEVAGTGHTVTQAFACFTLKIGPIEETIVAYVLDQSMGFHYDLLLGYTFLARHGIVFNWDNNTLDFVSPKTRASVTIQAI</sequence>
<organism evidence="1 2">
    <name type="scientific">Collybiopsis luxurians FD-317 M1</name>
    <dbReference type="NCBI Taxonomy" id="944289"/>
    <lineage>
        <taxon>Eukaryota</taxon>
        <taxon>Fungi</taxon>
        <taxon>Dikarya</taxon>
        <taxon>Basidiomycota</taxon>
        <taxon>Agaricomycotina</taxon>
        <taxon>Agaricomycetes</taxon>
        <taxon>Agaricomycetidae</taxon>
        <taxon>Agaricales</taxon>
        <taxon>Marasmiineae</taxon>
        <taxon>Omphalotaceae</taxon>
        <taxon>Collybiopsis</taxon>
        <taxon>Collybiopsis luxurians</taxon>
    </lineage>
</organism>
<evidence type="ECO:0008006" key="3">
    <source>
        <dbReference type="Google" id="ProtNLM"/>
    </source>
</evidence>
<dbReference type="Proteomes" id="UP000053593">
    <property type="component" value="Unassembled WGS sequence"/>
</dbReference>
<reference evidence="1 2" key="1">
    <citation type="submission" date="2014-04" db="EMBL/GenBank/DDBJ databases">
        <title>Evolutionary Origins and Diversification of the Mycorrhizal Mutualists.</title>
        <authorList>
            <consortium name="DOE Joint Genome Institute"/>
            <consortium name="Mycorrhizal Genomics Consortium"/>
            <person name="Kohler A."/>
            <person name="Kuo A."/>
            <person name="Nagy L.G."/>
            <person name="Floudas D."/>
            <person name="Copeland A."/>
            <person name="Barry K.W."/>
            <person name="Cichocki N."/>
            <person name="Veneault-Fourrey C."/>
            <person name="LaButti K."/>
            <person name="Lindquist E.A."/>
            <person name="Lipzen A."/>
            <person name="Lundell T."/>
            <person name="Morin E."/>
            <person name="Murat C."/>
            <person name="Riley R."/>
            <person name="Ohm R."/>
            <person name="Sun H."/>
            <person name="Tunlid A."/>
            <person name="Henrissat B."/>
            <person name="Grigoriev I.V."/>
            <person name="Hibbett D.S."/>
            <person name="Martin F."/>
        </authorList>
    </citation>
    <scope>NUCLEOTIDE SEQUENCE [LARGE SCALE GENOMIC DNA]</scope>
    <source>
        <strain evidence="1 2">FD-317 M1</strain>
    </source>
</reference>
<accession>A0A0D0BL04</accession>
<dbReference type="InterPro" id="IPR021109">
    <property type="entry name" value="Peptidase_aspartic_dom_sf"/>
</dbReference>